<protein>
    <submittedName>
        <fullName evidence="1">Uncharacterized protein</fullName>
    </submittedName>
</protein>
<dbReference type="RefSeq" id="WP_209988143.1">
    <property type="nucleotide sequence ID" value="NZ_JBHUKY010000033.1"/>
</dbReference>
<dbReference type="EMBL" id="JBHUKY010000033">
    <property type="protein sequence ID" value="MFD2412084.1"/>
    <property type="molecule type" value="Genomic_DNA"/>
</dbReference>
<dbReference type="Proteomes" id="UP001597448">
    <property type="component" value="Unassembled WGS sequence"/>
</dbReference>
<name>A0ABW5FBJ6_9BACL</name>
<accession>A0ABW5FBJ6</accession>
<organism evidence="1 2">
    <name type="scientific">Paenibacillus rhizoplanae</name>
    <dbReference type="NCBI Taxonomy" id="1917181"/>
    <lineage>
        <taxon>Bacteria</taxon>
        <taxon>Bacillati</taxon>
        <taxon>Bacillota</taxon>
        <taxon>Bacilli</taxon>
        <taxon>Bacillales</taxon>
        <taxon>Paenibacillaceae</taxon>
        <taxon>Paenibacillus</taxon>
    </lineage>
</organism>
<evidence type="ECO:0000313" key="2">
    <source>
        <dbReference type="Proteomes" id="UP001597448"/>
    </source>
</evidence>
<proteinExistence type="predicted"/>
<gene>
    <name evidence="1" type="ORF">ACFSX3_19505</name>
</gene>
<keyword evidence="2" id="KW-1185">Reference proteome</keyword>
<evidence type="ECO:0000313" key="1">
    <source>
        <dbReference type="EMBL" id="MFD2412084.1"/>
    </source>
</evidence>
<sequence length="326" mass="36711">MHIVLVGVEPEISNPYFKFHVCGTFEEVKESALILMPEYVLIHEDEARSLLPLAEEIPVKFVVISEASSLSSTAIRSWTALGASDVWLNGNWQEKLLEAHHLIEAKPQHFTMPEMNFSRTGERVVIAVGSVYEGAGSTHTALLIAHYLARYAKTKVALWEGGNHPCFSFLEYIKEGDFSDHPRYELNNVALYKAEVSEYWIGSLMSDYRFTVLDLGSLQGSKQAELFVQASVPVLVGSGSEWRVKELISFCREHSRVPQEYWRIALPLANEPNREMVAGCLSGRPVFAVPNHPDPFHPQVDTDELLEGLLSPILQKQKKRGLGRFF</sequence>
<reference evidence="2" key="1">
    <citation type="journal article" date="2019" name="Int. J. Syst. Evol. Microbiol.">
        <title>The Global Catalogue of Microorganisms (GCM) 10K type strain sequencing project: providing services to taxonomists for standard genome sequencing and annotation.</title>
        <authorList>
            <consortium name="The Broad Institute Genomics Platform"/>
            <consortium name="The Broad Institute Genome Sequencing Center for Infectious Disease"/>
            <person name="Wu L."/>
            <person name="Ma J."/>
        </authorList>
    </citation>
    <scope>NUCLEOTIDE SEQUENCE [LARGE SCALE GENOMIC DNA]</scope>
    <source>
        <strain evidence="2">CCM 8725</strain>
    </source>
</reference>
<comment type="caution">
    <text evidence="1">The sequence shown here is derived from an EMBL/GenBank/DDBJ whole genome shotgun (WGS) entry which is preliminary data.</text>
</comment>